<keyword evidence="2" id="KW-1185">Reference proteome</keyword>
<evidence type="ECO:0000313" key="2">
    <source>
        <dbReference type="Proteomes" id="UP001519325"/>
    </source>
</evidence>
<dbReference type="RefSeq" id="WP_209893593.1">
    <property type="nucleotide sequence ID" value="NZ_JAGGMR010000001.1"/>
</dbReference>
<gene>
    <name evidence="1" type="ORF">BJ987_004551</name>
</gene>
<evidence type="ECO:0000313" key="1">
    <source>
        <dbReference type="EMBL" id="MBP2191650.1"/>
    </source>
</evidence>
<sequence>MTFIAHLDFDRFFGPPLVCPACGSAAIGFTHGHSDTPFHCRTCETSWQWSGAASALEVDDPDTVRPDASDAVRVAGAGH</sequence>
<protein>
    <submittedName>
        <fullName evidence="1">Uncharacterized protein</fullName>
    </submittedName>
</protein>
<dbReference type="Proteomes" id="UP001519325">
    <property type="component" value="Unassembled WGS sequence"/>
</dbReference>
<comment type="caution">
    <text evidence="1">The sequence shown here is derived from an EMBL/GenBank/DDBJ whole genome shotgun (WGS) entry which is preliminary data.</text>
</comment>
<accession>A0ABS4QJ09</accession>
<organism evidence="1 2">
    <name type="scientific">Nocardia goodfellowii</name>
    <dbReference type="NCBI Taxonomy" id="882446"/>
    <lineage>
        <taxon>Bacteria</taxon>
        <taxon>Bacillati</taxon>
        <taxon>Actinomycetota</taxon>
        <taxon>Actinomycetes</taxon>
        <taxon>Mycobacteriales</taxon>
        <taxon>Nocardiaceae</taxon>
        <taxon>Nocardia</taxon>
    </lineage>
</organism>
<dbReference type="EMBL" id="JAGGMR010000001">
    <property type="protein sequence ID" value="MBP2191650.1"/>
    <property type="molecule type" value="Genomic_DNA"/>
</dbReference>
<name>A0ABS4QJ09_9NOCA</name>
<proteinExistence type="predicted"/>
<reference evidence="1 2" key="1">
    <citation type="submission" date="2021-03" db="EMBL/GenBank/DDBJ databases">
        <title>Sequencing the genomes of 1000 actinobacteria strains.</title>
        <authorList>
            <person name="Klenk H.-P."/>
        </authorList>
    </citation>
    <scope>NUCLEOTIDE SEQUENCE [LARGE SCALE GENOMIC DNA]</scope>
    <source>
        <strain evidence="1 2">DSM 45516</strain>
    </source>
</reference>